<dbReference type="OrthoDB" id="9378527at2759"/>
<dbReference type="OMA" id="LYWKAPR"/>
<accession>B3P5Z3</accession>
<organism evidence="2 3">
    <name type="scientific">Drosophila erecta</name>
    <name type="common">Fruit fly</name>
    <dbReference type="NCBI Taxonomy" id="7220"/>
    <lineage>
        <taxon>Eukaryota</taxon>
        <taxon>Metazoa</taxon>
        <taxon>Ecdysozoa</taxon>
        <taxon>Arthropoda</taxon>
        <taxon>Hexapoda</taxon>
        <taxon>Insecta</taxon>
        <taxon>Pterygota</taxon>
        <taxon>Neoptera</taxon>
        <taxon>Endopterygota</taxon>
        <taxon>Diptera</taxon>
        <taxon>Brachycera</taxon>
        <taxon>Muscomorpha</taxon>
        <taxon>Ephydroidea</taxon>
        <taxon>Drosophilidae</taxon>
        <taxon>Drosophila</taxon>
        <taxon>Sophophora</taxon>
    </lineage>
</organism>
<protein>
    <submittedName>
        <fullName evidence="2">GG12103</fullName>
    </submittedName>
</protein>
<gene>
    <name evidence="2" type="primary">Dere\GG12103</name>
    <name evidence="2" type="ORF">Dere_GG12103</name>
</gene>
<feature type="compositionally biased region" description="Basic residues" evidence="1">
    <location>
        <begin position="10"/>
        <end position="19"/>
    </location>
</feature>
<keyword evidence="3" id="KW-1185">Reference proteome</keyword>
<feature type="compositionally biased region" description="Basic residues" evidence="1">
    <location>
        <begin position="74"/>
        <end position="83"/>
    </location>
</feature>
<evidence type="ECO:0000313" key="3">
    <source>
        <dbReference type="Proteomes" id="UP000008711"/>
    </source>
</evidence>
<evidence type="ECO:0000256" key="1">
    <source>
        <dbReference type="SAM" id="MobiDB-lite"/>
    </source>
</evidence>
<feature type="region of interest" description="Disordered" evidence="1">
    <location>
        <begin position="66"/>
        <end position="95"/>
    </location>
</feature>
<sequence length="95" mass="10558">MPTSILFGKPRPRRKRSNKATHEHTSSTTSLDALYWKAPRIQRATTLTSSMSLPAECLVLSVSMPSLNSEPKRPKSAGPKKKPGQAVHSKPFRLY</sequence>
<dbReference type="Proteomes" id="UP000008711">
    <property type="component" value="Unassembled WGS sequence"/>
</dbReference>
<dbReference type="AlphaFoldDB" id="B3P5Z3"/>
<name>B3P5Z3_DROER</name>
<evidence type="ECO:0000313" key="2">
    <source>
        <dbReference type="EMBL" id="EDV53393.1"/>
    </source>
</evidence>
<reference evidence="2 3" key="2">
    <citation type="journal article" date="2008" name="Bioinformatics">
        <title>Assembly reconciliation.</title>
        <authorList>
            <person name="Zimin A.V."/>
            <person name="Smith D.R."/>
            <person name="Sutton G."/>
            <person name="Yorke J.A."/>
        </authorList>
    </citation>
    <scope>NUCLEOTIDE SEQUENCE [LARGE SCALE GENOMIC DNA]</scope>
    <source>
        <strain evidence="2 3">TSC#14021-0224.01</strain>
    </source>
</reference>
<dbReference type="EMBL" id="CH954182">
    <property type="protein sequence ID" value="EDV53393.1"/>
    <property type="molecule type" value="Genomic_DNA"/>
</dbReference>
<proteinExistence type="predicted"/>
<reference evidence="2 3" key="1">
    <citation type="journal article" date="2007" name="Nature">
        <title>Evolution of genes and genomes on the Drosophila phylogeny.</title>
        <authorList>
            <consortium name="Drosophila 12 Genomes Consortium"/>
            <person name="Clark A.G."/>
            <person name="Eisen M.B."/>
            <person name="Smith D.R."/>
            <person name="Bergman C.M."/>
            <person name="Oliver B."/>
            <person name="Markow T.A."/>
            <person name="Kaufman T.C."/>
            <person name="Kellis M."/>
            <person name="Gelbart W."/>
            <person name="Iyer V.N."/>
            <person name="Pollard D.A."/>
            <person name="Sackton T.B."/>
            <person name="Larracuente A.M."/>
            <person name="Singh N.D."/>
            <person name="Abad J.P."/>
            <person name="Abt D.N."/>
            <person name="Adryan B."/>
            <person name="Aguade M."/>
            <person name="Akashi H."/>
            <person name="Anderson W.W."/>
            <person name="Aquadro C.F."/>
            <person name="Ardell D.H."/>
            <person name="Arguello R."/>
            <person name="Artieri C.G."/>
            <person name="Barbash D.A."/>
            <person name="Barker D."/>
            <person name="Barsanti P."/>
            <person name="Batterham P."/>
            <person name="Batzoglou S."/>
            <person name="Begun D."/>
            <person name="Bhutkar A."/>
            <person name="Blanco E."/>
            <person name="Bosak S.A."/>
            <person name="Bradley R.K."/>
            <person name="Brand A.D."/>
            <person name="Brent M.R."/>
            <person name="Brooks A.N."/>
            <person name="Brown R.H."/>
            <person name="Butlin R.K."/>
            <person name="Caggese C."/>
            <person name="Calvi B.R."/>
            <person name="Bernardo de Carvalho A."/>
            <person name="Caspi A."/>
            <person name="Castrezana S."/>
            <person name="Celniker S.E."/>
            <person name="Chang J.L."/>
            <person name="Chapple C."/>
            <person name="Chatterji S."/>
            <person name="Chinwalla A."/>
            <person name="Civetta A."/>
            <person name="Clifton S.W."/>
            <person name="Comeron J.M."/>
            <person name="Costello J.C."/>
            <person name="Coyne J.A."/>
            <person name="Daub J."/>
            <person name="David R.G."/>
            <person name="Delcher A.L."/>
            <person name="Delehaunty K."/>
            <person name="Do C.B."/>
            <person name="Ebling H."/>
            <person name="Edwards K."/>
            <person name="Eickbush T."/>
            <person name="Evans J.D."/>
            <person name="Filipski A."/>
            <person name="Findeiss S."/>
            <person name="Freyhult E."/>
            <person name="Fulton L."/>
            <person name="Fulton R."/>
            <person name="Garcia A.C."/>
            <person name="Gardiner A."/>
            <person name="Garfield D.A."/>
            <person name="Garvin B.E."/>
            <person name="Gibson G."/>
            <person name="Gilbert D."/>
            <person name="Gnerre S."/>
            <person name="Godfrey J."/>
            <person name="Good R."/>
            <person name="Gotea V."/>
            <person name="Gravely B."/>
            <person name="Greenberg A.J."/>
            <person name="Griffiths-Jones S."/>
            <person name="Gross S."/>
            <person name="Guigo R."/>
            <person name="Gustafson E.A."/>
            <person name="Haerty W."/>
            <person name="Hahn M.W."/>
            <person name="Halligan D.L."/>
            <person name="Halpern A.L."/>
            <person name="Halter G.M."/>
            <person name="Han M.V."/>
            <person name="Heger A."/>
            <person name="Hillier L."/>
            <person name="Hinrichs A.S."/>
            <person name="Holmes I."/>
            <person name="Hoskins R.A."/>
            <person name="Hubisz M.J."/>
            <person name="Hultmark D."/>
            <person name="Huntley M.A."/>
            <person name="Jaffe D.B."/>
            <person name="Jagadeeshan S."/>
            <person name="Jeck W.R."/>
            <person name="Johnson J."/>
            <person name="Jones C.D."/>
            <person name="Jordan W.C."/>
            <person name="Karpen G.H."/>
            <person name="Kataoka E."/>
            <person name="Keightley P.D."/>
            <person name="Kheradpour P."/>
            <person name="Kirkness E.F."/>
            <person name="Koerich L.B."/>
            <person name="Kristiansen K."/>
            <person name="Kudrna D."/>
            <person name="Kulathinal R.J."/>
            <person name="Kumar S."/>
            <person name="Kwok R."/>
            <person name="Lander E."/>
            <person name="Langley C.H."/>
            <person name="Lapoint R."/>
            <person name="Lazzaro B.P."/>
            <person name="Lee S.J."/>
            <person name="Levesque L."/>
            <person name="Li R."/>
            <person name="Lin C.F."/>
            <person name="Lin M.F."/>
            <person name="Lindblad-Toh K."/>
            <person name="Llopart A."/>
            <person name="Long M."/>
            <person name="Low L."/>
            <person name="Lozovsky E."/>
            <person name="Lu J."/>
            <person name="Luo M."/>
            <person name="Machado C.A."/>
            <person name="Makalowski W."/>
            <person name="Marzo M."/>
            <person name="Matsuda M."/>
            <person name="Matzkin L."/>
            <person name="McAllister B."/>
            <person name="McBride C.S."/>
            <person name="McKernan B."/>
            <person name="McKernan K."/>
            <person name="Mendez-Lago M."/>
            <person name="Minx P."/>
            <person name="Mollenhauer M.U."/>
            <person name="Montooth K."/>
            <person name="Mount S.M."/>
            <person name="Mu X."/>
            <person name="Myers E."/>
            <person name="Negre B."/>
            <person name="Newfeld S."/>
            <person name="Nielsen R."/>
            <person name="Noor M.A."/>
            <person name="O'Grady P."/>
            <person name="Pachter L."/>
            <person name="Papaceit M."/>
            <person name="Parisi M.J."/>
            <person name="Parisi M."/>
            <person name="Parts L."/>
            <person name="Pedersen J.S."/>
            <person name="Pesole G."/>
            <person name="Phillippy A.M."/>
            <person name="Ponting C.P."/>
            <person name="Pop M."/>
            <person name="Porcelli D."/>
            <person name="Powell J.R."/>
            <person name="Prohaska S."/>
            <person name="Pruitt K."/>
            <person name="Puig M."/>
            <person name="Quesneville H."/>
            <person name="Ram K.R."/>
            <person name="Rand D."/>
            <person name="Rasmussen M.D."/>
            <person name="Reed L.K."/>
            <person name="Reenan R."/>
            <person name="Reily A."/>
            <person name="Remington K.A."/>
            <person name="Rieger T.T."/>
            <person name="Ritchie M.G."/>
            <person name="Robin C."/>
            <person name="Rogers Y.H."/>
            <person name="Rohde C."/>
            <person name="Rozas J."/>
            <person name="Rubenfield M.J."/>
            <person name="Ruiz A."/>
            <person name="Russo S."/>
            <person name="Salzberg S.L."/>
            <person name="Sanchez-Gracia A."/>
            <person name="Saranga D.J."/>
            <person name="Sato H."/>
            <person name="Schaeffer S.W."/>
            <person name="Schatz M.C."/>
            <person name="Schlenke T."/>
            <person name="Schwartz R."/>
            <person name="Segarra C."/>
            <person name="Singh R.S."/>
            <person name="Sirot L."/>
            <person name="Sirota M."/>
            <person name="Sisneros N.B."/>
            <person name="Smith C.D."/>
            <person name="Smith T.F."/>
            <person name="Spieth J."/>
            <person name="Stage D.E."/>
            <person name="Stark A."/>
            <person name="Stephan W."/>
            <person name="Strausberg R.L."/>
            <person name="Strempel S."/>
            <person name="Sturgill D."/>
            <person name="Sutton G."/>
            <person name="Sutton G.G."/>
            <person name="Tao W."/>
            <person name="Teichmann S."/>
            <person name="Tobari Y.N."/>
            <person name="Tomimura Y."/>
            <person name="Tsolas J.M."/>
            <person name="Valente V.L."/>
            <person name="Venter E."/>
            <person name="Venter J.C."/>
            <person name="Vicario S."/>
            <person name="Vieira F.G."/>
            <person name="Vilella A.J."/>
            <person name="Villasante A."/>
            <person name="Walenz B."/>
            <person name="Wang J."/>
            <person name="Wasserman M."/>
            <person name="Watts T."/>
            <person name="Wilson D."/>
            <person name="Wilson R.K."/>
            <person name="Wing R.A."/>
            <person name="Wolfner M.F."/>
            <person name="Wong A."/>
            <person name="Wong G.K."/>
            <person name="Wu C.I."/>
            <person name="Wu G."/>
            <person name="Yamamoto D."/>
            <person name="Yang H.P."/>
            <person name="Yang S.P."/>
            <person name="Yorke J.A."/>
            <person name="Yoshida K."/>
            <person name="Zdobnov E."/>
            <person name="Zhang P."/>
            <person name="Zhang Y."/>
            <person name="Zimin A.V."/>
            <person name="Baldwin J."/>
            <person name="Abdouelleil A."/>
            <person name="Abdulkadir J."/>
            <person name="Abebe A."/>
            <person name="Abera B."/>
            <person name="Abreu J."/>
            <person name="Acer S.C."/>
            <person name="Aftuck L."/>
            <person name="Alexander A."/>
            <person name="An P."/>
            <person name="Anderson E."/>
            <person name="Anderson S."/>
            <person name="Arachi H."/>
            <person name="Azer M."/>
            <person name="Bachantsang P."/>
            <person name="Barry A."/>
            <person name="Bayul T."/>
            <person name="Berlin A."/>
            <person name="Bessette D."/>
            <person name="Bloom T."/>
            <person name="Blye J."/>
            <person name="Boguslavskiy L."/>
            <person name="Bonnet C."/>
            <person name="Boukhgalter B."/>
            <person name="Bourzgui I."/>
            <person name="Brown A."/>
            <person name="Cahill P."/>
            <person name="Channer S."/>
            <person name="Cheshatsang Y."/>
            <person name="Chuda L."/>
            <person name="Citroen M."/>
            <person name="Collymore A."/>
            <person name="Cooke P."/>
            <person name="Costello M."/>
            <person name="D'Aco K."/>
            <person name="Daza R."/>
            <person name="De Haan G."/>
            <person name="DeGray S."/>
            <person name="DeMaso C."/>
            <person name="Dhargay N."/>
            <person name="Dooley K."/>
            <person name="Dooley E."/>
            <person name="Doricent M."/>
            <person name="Dorje P."/>
            <person name="Dorjee K."/>
            <person name="Dupes A."/>
            <person name="Elong R."/>
            <person name="Falk J."/>
            <person name="Farina A."/>
            <person name="Faro S."/>
            <person name="Ferguson D."/>
            <person name="Fisher S."/>
            <person name="Foley C.D."/>
            <person name="Franke A."/>
            <person name="Friedrich D."/>
            <person name="Gadbois L."/>
            <person name="Gearin G."/>
            <person name="Gearin C.R."/>
            <person name="Giannoukos G."/>
            <person name="Goode T."/>
            <person name="Graham J."/>
            <person name="Grandbois E."/>
            <person name="Grewal S."/>
            <person name="Gyaltsen K."/>
            <person name="Hafez N."/>
            <person name="Hagos B."/>
            <person name="Hall J."/>
            <person name="Henson C."/>
            <person name="Hollinger A."/>
            <person name="Honan T."/>
            <person name="Huard M.D."/>
            <person name="Hughes L."/>
            <person name="Hurhula B."/>
            <person name="Husby M.E."/>
            <person name="Kamat A."/>
            <person name="Kanga B."/>
            <person name="Kashin S."/>
            <person name="Khazanovich D."/>
            <person name="Kisner P."/>
            <person name="Lance K."/>
            <person name="Lara M."/>
            <person name="Lee W."/>
            <person name="Lennon N."/>
            <person name="Letendre F."/>
            <person name="LeVine R."/>
            <person name="Lipovsky A."/>
            <person name="Liu X."/>
            <person name="Liu J."/>
            <person name="Liu S."/>
            <person name="Lokyitsang T."/>
            <person name="Lokyitsang Y."/>
            <person name="Lubonja R."/>
            <person name="Lui A."/>
            <person name="MacDonald P."/>
            <person name="Magnisalis V."/>
            <person name="Maru K."/>
            <person name="Matthews C."/>
            <person name="McCusker W."/>
            <person name="McDonough S."/>
            <person name="Mehta T."/>
            <person name="Meldrim J."/>
            <person name="Meneus L."/>
            <person name="Mihai O."/>
            <person name="Mihalev A."/>
            <person name="Mihova T."/>
            <person name="Mittelman R."/>
            <person name="Mlenga V."/>
            <person name="Montmayeur A."/>
            <person name="Mulrain L."/>
            <person name="Navidi A."/>
            <person name="Naylor J."/>
            <person name="Negash T."/>
            <person name="Nguyen T."/>
            <person name="Nguyen N."/>
            <person name="Nicol R."/>
            <person name="Norbu C."/>
            <person name="Norbu N."/>
            <person name="Novod N."/>
            <person name="O'Neill B."/>
            <person name="Osman S."/>
            <person name="Markiewicz E."/>
            <person name="Oyono O.L."/>
            <person name="Patti C."/>
            <person name="Phunkhang P."/>
            <person name="Pierre F."/>
            <person name="Priest M."/>
            <person name="Raghuraman S."/>
            <person name="Rege F."/>
            <person name="Reyes R."/>
            <person name="Rise C."/>
            <person name="Rogov P."/>
            <person name="Ross K."/>
            <person name="Ryan E."/>
            <person name="Settipalli S."/>
            <person name="Shea T."/>
            <person name="Sherpa N."/>
            <person name="Shi L."/>
            <person name="Shih D."/>
            <person name="Sparrow T."/>
            <person name="Spaulding J."/>
            <person name="Stalker J."/>
            <person name="Stange-Thomann N."/>
            <person name="Stavropoulos S."/>
            <person name="Stone C."/>
            <person name="Strader C."/>
            <person name="Tesfaye S."/>
            <person name="Thomson T."/>
            <person name="Thoulutsang Y."/>
            <person name="Thoulutsang D."/>
            <person name="Topham K."/>
            <person name="Topping I."/>
            <person name="Tsamla T."/>
            <person name="Vassiliev H."/>
            <person name="Vo A."/>
            <person name="Wangchuk T."/>
            <person name="Wangdi T."/>
            <person name="Weiand M."/>
            <person name="Wilkinson J."/>
            <person name="Wilson A."/>
            <person name="Yadav S."/>
            <person name="Young G."/>
            <person name="Yu Q."/>
            <person name="Zembek L."/>
            <person name="Zhong D."/>
            <person name="Zimmer A."/>
            <person name="Zwirko Z."/>
            <person name="Jaffe D.B."/>
            <person name="Alvarez P."/>
            <person name="Brockman W."/>
            <person name="Butler J."/>
            <person name="Chin C."/>
            <person name="Gnerre S."/>
            <person name="Grabherr M."/>
            <person name="Kleber M."/>
            <person name="Mauceli E."/>
            <person name="MacCallum I."/>
        </authorList>
    </citation>
    <scope>NUCLEOTIDE SEQUENCE [LARGE SCALE GENOMIC DNA]</scope>
    <source>
        <strain evidence="2 3">TSC#14021-0224.01</strain>
    </source>
</reference>
<feature type="region of interest" description="Disordered" evidence="1">
    <location>
        <begin position="1"/>
        <end position="29"/>
    </location>
</feature>
<dbReference type="HOGENOM" id="CLU_184702_0_0_1"/>
<dbReference type="PhylomeDB" id="B3P5Z3"/>